<organism evidence="3 4">
    <name type="scientific">Imperialibacter roseus</name>
    <dbReference type="NCBI Taxonomy" id="1324217"/>
    <lineage>
        <taxon>Bacteria</taxon>
        <taxon>Pseudomonadati</taxon>
        <taxon>Bacteroidota</taxon>
        <taxon>Cytophagia</taxon>
        <taxon>Cytophagales</taxon>
        <taxon>Flammeovirgaceae</taxon>
        <taxon>Imperialibacter</taxon>
    </lineage>
</organism>
<evidence type="ECO:0000313" key="3">
    <source>
        <dbReference type="EMBL" id="WOK09338.1"/>
    </source>
</evidence>
<name>A0ABZ0IY78_9BACT</name>
<keyword evidence="1" id="KW-0378">Hydrolase</keyword>
<keyword evidence="4" id="KW-1185">Reference proteome</keyword>
<sequence length="380" mass="41183">MKEQEIKLLTSFRRELHRYPELSGEENETAKKVLSFLERTNPSAIHAGIGGNGLVAIYDSGQPGPSIGFRCELDALPIVERNSFDHKSENTGTSHKCGHDGHMAIVAGVGLYCKENPVRRGKLTLIFQPAEETGCGAQSMLNDPILKSFLPKQLFALHNVPGFETGAVICKKDVACPASEGLVFSLEGKTSHAGQPEKGNNPAPVMAAIQLKAQQLHDERWQNQNRTKITTVMMDLGGRAFGVNPGKGSVAFTLRSDSNEELAVVKSELIKFAKEKCEMAGLALSLEESDPFKAVVNDPEAFTAIQWAAVAKGLAFEVAETPFPWSEDFGRFSEVTSTGFFGLGAGLASPELHHDIYDFPDELIPIGTGLFLELGKALWA</sequence>
<evidence type="ECO:0000256" key="1">
    <source>
        <dbReference type="ARBA" id="ARBA00022801"/>
    </source>
</evidence>
<dbReference type="SUPFAM" id="SSF55031">
    <property type="entry name" value="Bacterial exopeptidase dimerisation domain"/>
    <property type="match status" value="1"/>
</dbReference>
<evidence type="ECO:0000259" key="2">
    <source>
        <dbReference type="Pfam" id="PF07687"/>
    </source>
</evidence>
<dbReference type="PANTHER" id="PTHR11014:SF169">
    <property type="entry name" value="CLAN MH, FAMILY M20, PEPTIDASE T-LIKE METALLOPEPTIDASE"/>
    <property type="match status" value="1"/>
</dbReference>
<gene>
    <name evidence="3" type="ORF">RT717_11880</name>
</gene>
<dbReference type="PANTHER" id="PTHR11014">
    <property type="entry name" value="PEPTIDASE M20 FAMILY MEMBER"/>
    <property type="match status" value="1"/>
</dbReference>
<dbReference type="NCBIfam" id="TIGR01891">
    <property type="entry name" value="amidohydrolases"/>
    <property type="match status" value="1"/>
</dbReference>
<dbReference type="InterPro" id="IPR017439">
    <property type="entry name" value="Amidohydrolase"/>
</dbReference>
<evidence type="ECO:0000313" key="4">
    <source>
        <dbReference type="Proteomes" id="UP001302349"/>
    </source>
</evidence>
<accession>A0ABZ0IY78</accession>
<dbReference type="InterPro" id="IPR011650">
    <property type="entry name" value="Peptidase_M20_dimer"/>
</dbReference>
<dbReference type="InterPro" id="IPR036264">
    <property type="entry name" value="Bact_exopeptidase_dim_dom"/>
</dbReference>
<protein>
    <submittedName>
        <fullName evidence="3">Amidohydrolase</fullName>
    </submittedName>
</protein>
<reference evidence="3 4" key="1">
    <citation type="journal article" date="2023" name="Microbiol. Resour. Announc.">
        <title>Complete Genome Sequence of Imperialibacter roseus strain P4T.</title>
        <authorList>
            <person name="Tizabi D.R."/>
            <person name="Bachvaroff T."/>
            <person name="Hill R.T."/>
        </authorList>
    </citation>
    <scope>NUCLEOTIDE SEQUENCE [LARGE SCALE GENOMIC DNA]</scope>
    <source>
        <strain evidence="3 4">P4T</strain>
    </source>
</reference>
<dbReference type="InterPro" id="IPR002933">
    <property type="entry name" value="Peptidase_M20"/>
</dbReference>
<dbReference type="PIRSF" id="PIRSF005962">
    <property type="entry name" value="Pept_M20D_amidohydro"/>
    <property type="match status" value="1"/>
</dbReference>
<dbReference type="Pfam" id="PF07687">
    <property type="entry name" value="M20_dimer"/>
    <property type="match status" value="1"/>
</dbReference>
<dbReference type="RefSeq" id="WP_317491958.1">
    <property type="nucleotide sequence ID" value="NZ_CP136051.1"/>
</dbReference>
<feature type="domain" description="Peptidase M20 dimerisation" evidence="2">
    <location>
        <begin position="186"/>
        <end position="277"/>
    </location>
</feature>
<dbReference type="EMBL" id="CP136051">
    <property type="protein sequence ID" value="WOK09338.1"/>
    <property type="molecule type" value="Genomic_DNA"/>
</dbReference>
<dbReference type="Proteomes" id="UP001302349">
    <property type="component" value="Chromosome"/>
</dbReference>
<dbReference type="Gene3D" id="3.40.630.10">
    <property type="entry name" value="Zn peptidases"/>
    <property type="match status" value="1"/>
</dbReference>
<dbReference type="SUPFAM" id="SSF53187">
    <property type="entry name" value="Zn-dependent exopeptidases"/>
    <property type="match status" value="1"/>
</dbReference>
<dbReference type="Gene3D" id="3.30.70.360">
    <property type="match status" value="1"/>
</dbReference>
<dbReference type="Pfam" id="PF01546">
    <property type="entry name" value="Peptidase_M20"/>
    <property type="match status" value="1"/>
</dbReference>
<proteinExistence type="predicted"/>